<accession>A0AAN9LN39</accession>
<organism evidence="1 2">
    <name type="scientific">Canavalia gladiata</name>
    <name type="common">Sword bean</name>
    <name type="synonym">Dolichos gladiatus</name>
    <dbReference type="NCBI Taxonomy" id="3824"/>
    <lineage>
        <taxon>Eukaryota</taxon>
        <taxon>Viridiplantae</taxon>
        <taxon>Streptophyta</taxon>
        <taxon>Embryophyta</taxon>
        <taxon>Tracheophyta</taxon>
        <taxon>Spermatophyta</taxon>
        <taxon>Magnoliopsida</taxon>
        <taxon>eudicotyledons</taxon>
        <taxon>Gunneridae</taxon>
        <taxon>Pentapetalae</taxon>
        <taxon>rosids</taxon>
        <taxon>fabids</taxon>
        <taxon>Fabales</taxon>
        <taxon>Fabaceae</taxon>
        <taxon>Papilionoideae</taxon>
        <taxon>50 kb inversion clade</taxon>
        <taxon>NPAAA clade</taxon>
        <taxon>indigoferoid/millettioid clade</taxon>
        <taxon>Phaseoleae</taxon>
        <taxon>Canavalia</taxon>
    </lineage>
</organism>
<proteinExistence type="predicted"/>
<evidence type="ECO:0000313" key="1">
    <source>
        <dbReference type="EMBL" id="KAK7339014.1"/>
    </source>
</evidence>
<dbReference type="AlphaFoldDB" id="A0AAN9LN39"/>
<sequence>MVTWRGKDDSGIFGKGRGNLTMLERFDLGSTSINIKPFWSYVPFLHAWLPGVPFSTSDSLPHCLEEDQYAAKHSSGCPPRRLETATSLSNISLTVNQEVLRDLTLLEQAYQGDNNYLPSLPCSRNLQAWRHQVKCRDSLACLTRT</sequence>
<comment type="caution">
    <text evidence="1">The sequence shown here is derived from an EMBL/GenBank/DDBJ whole genome shotgun (WGS) entry which is preliminary data.</text>
</comment>
<gene>
    <name evidence="1" type="ORF">VNO77_19653</name>
</gene>
<reference evidence="1 2" key="1">
    <citation type="submission" date="2024-01" db="EMBL/GenBank/DDBJ databases">
        <title>The genomes of 5 underutilized Papilionoideae crops provide insights into root nodulation and disease resistanc.</title>
        <authorList>
            <person name="Jiang F."/>
        </authorList>
    </citation>
    <scope>NUCLEOTIDE SEQUENCE [LARGE SCALE GENOMIC DNA]</scope>
    <source>
        <strain evidence="1">LVBAO_FW01</strain>
        <tissue evidence="1">Leaves</tissue>
    </source>
</reference>
<keyword evidence="2" id="KW-1185">Reference proteome</keyword>
<name>A0AAN9LN39_CANGL</name>
<protein>
    <submittedName>
        <fullName evidence="1">Uncharacterized protein</fullName>
    </submittedName>
</protein>
<evidence type="ECO:0000313" key="2">
    <source>
        <dbReference type="Proteomes" id="UP001367508"/>
    </source>
</evidence>
<dbReference type="Proteomes" id="UP001367508">
    <property type="component" value="Unassembled WGS sequence"/>
</dbReference>
<dbReference type="EMBL" id="JAYMYQ010000004">
    <property type="protein sequence ID" value="KAK7339014.1"/>
    <property type="molecule type" value="Genomic_DNA"/>
</dbReference>